<dbReference type="PANTHER" id="PTHR42794:SF1">
    <property type="entry name" value="HEMIN IMPORT ATP-BINDING PROTEIN HMUV"/>
    <property type="match status" value="1"/>
</dbReference>
<dbReference type="GO" id="GO:0005524">
    <property type="term" value="F:ATP binding"/>
    <property type="evidence" value="ECO:0007669"/>
    <property type="project" value="UniProtKB-KW"/>
</dbReference>
<keyword evidence="8" id="KW-1185">Reference proteome</keyword>
<dbReference type="SUPFAM" id="SSF52540">
    <property type="entry name" value="P-loop containing nucleoside triphosphate hydrolases"/>
    <property type="match status" value="1"/>
</dbReference>
<dbReference type="PANTHER" id="PTHR42794">
    <property type="entry name" value="HEMIN IMPORT ATP-BINDING PROTEIN HMUV"/>
    <property type="match status" value="1"/>
</dbReference>
<keyword evidence="1" id="KW-0813">Transport</keyword>
<protein>
    <submittedName>
        <fullName evidence="7">Phosphonate transport system ATP-binding protein</fullName>
    </submittedName>
</protein>
<dbReference type="Pfam" id="PF00005">
    <property type="entry name" value="ABC_tran"/>
    <property type="match status" value="2"/>
</dbReference>
<dbReference type="STRING" id="442341.SAMN04487959_101140"/>
<organism evidence="7 8">
    <name type="scientific">Modicisalibacter xianhensis</name>
    <dbReference type="NCBI Taxonomy" id="442341"/>
    <lineage>
        <taxon>Bacteria</taxon>
        <taxon>Pseudomonadati</taxon>
        <taxon>Pseudomonadota</taxon>
        <taxon>Gammaproteobacteria</taxon>
        <taxon>Oceanospirillales</taxon>
        <taxon>Halomonadaceae</taxon>
        <taxon>Modicisalibacter</taxon>
    </lineage>
</organism>
<dbReference type="Gene3D" id="3.40.50.300">
    <property type="entry name" value="P-loop containing nucleotide triphosphate hydrolases"/>
    <property type="match status" value="1"/>
</dbReference>
<keyword evidence="4" id="KW-1278">Translocase</keyword>
<accession>A0A1I2XYZ2</accession>
<evidence type="ECO:0000259" key="6">
    <source>
        <dbReference type="PROSITE" id="PS50893"/>
    </source>
</evidence>
<keyword evidence="3 7" id="KW-0067">ATP-binding</keyword>
<evidence type="ECO:0000313" key="8">
    <source>
        <dbReference type="Proteomes" id="UP000199040"/>
    </source>
</evidence>
<evidence type="ECO:0000256" key="1">
    <source>
        <dbReference type="ARBA" id="ARBA00022448"/>
    </source>
</evidence>
<dbReference type="Proteomes" id="UP000199040">
    <property type="component" value="Unassembled WGS sequence"/>
</dbReference>
<keyword evidence="2" id="KW-0547">Nucleotide-binding</keyword>
<reference evidence="7 8" key="1">
    <citation type="submission" date="2016-10" db="EMBL/GenBank/DDBJ databases">
        <authorList>
            <person name="de Groot N.N."/>
        </authorList>
    </citation>
    <scope>NUCLEOTIDE SEQUENCE [LARGE SCALE GENOMIC DNA]</scope>
    <source>
        <strain evidence="7 8">CGMCC 1.6848</strain>
    </source>
</reference>
<dbReference type="AlphaFoldDB" id="A0A1I2XYZ2"/>
<evidence type="ECO:0000313" key="7">
    <source>
        <dbReference type="EMBL" id="SFH18582.1"/>
    </source>
</evidence>
<dbReference type="InterPro" id="IPR003593">
    <property type="entry name" value="AAA+_ATPase"/>
</dbReference>
<gene>
    <name evidence="7" type="ORF">SAMN04487959_101140</name>
</gene>
<dbReference type="SMART" id="SM00382">
    <property type="entry name" value="AAA"/>
    <property type="match status" value="1"/>
</dbReference>
<proteinExistence type="predicted"/>
<dbReference type="InterPro" id="IPR027417">
    <property type="entry name" value="P-loop_NTPase"/>
</dbReference>
<comment type="function">
    <text evidence="5">Part of the ABC transporter complex HmuTUV involved in hemin import. Responsible for energy coupling to the transport system.</text>
</comment>
<sequence>MSALALERISAAYGERRVLGPLTLHIARGEKVALVGHSGAGKSTLLDLMFDKQRRDIALLPQNLGLVQTLSVFHNVYMGRLAAHSTLYNLANLIRPLPKEVRRVRQVLESLDMADKLWAPAGELSGGQRQRTAIARALYQPASVLLADEPVSALDGPRAISVMQALNRHFETSVIALHDVELALRHSTRIVGIRDGGIALDRPSEHISAGDLHFLYDVAAPAA</sequence>
<feature type="domain" description="ABC transporter" evidence="6">
    <location>
        <begin position="4"/>
        <end position="220"/>
    </location>
</feature>
<evidence type="ECO:0000256" key="4">
    <source>
        <dbReference type="ARBA" id="ARBA00022967"/>
    </source>
</evidence>
<evidence type="ECO:0000256" key="5">
    <source>
        <dbReference type="ARBA" id="ARBA00037066"/>
    </source>
</evidence>
<evidence type="ECO:0000256" key="3">
    <source>
        <dbReference type="ARBA" id="ARBA00022840"/>
    </source>
</evidence>
<name>A0A1I2XYZ2_9GAMM</name>
<evidence type="ECO:0000256" key="2">
    <source>
        <dbReference type="ARBA" id="ARBA00022741"/>
    </source>
</evidence>
<dbReference type="InterPro" id="IPR003439">
    <property type="entry name" value="ABC_transporter-like_ATP-bd"/>
</dbReference>
<dbReference type="PROSITE" id="PS50893">
    <property type="entry name" value="ABC_TRANSPORTER_2"/>
    <property type="match status" value="1"/>
</dbReference>
<dbReference type="EMBL" id="FOPY01000001">
    <property type="protein sequence ID" value="SFH18582.1"/>
    <property type="molecule type" value="Genomic_DNA"/>
</dbReference>
<dbReference type="RefSeq" id="WP_092842721.1">
    <property type="nucleotide sequence ID" value="NZ_FOPY01000001.1"/>
</dbReference>
<dbReference type="GO" id="GO:0016887">
    <property type="term" value="F:ATP hydrolysis activity"/>
    <property type="evidence" value="ECO:0007669"/>
    <property type="project" value="InterPro"/>
</dbReference>